<evidence type="ECO:0000256" key="10">
    <source>
        <dbReference type="RuleBase" id="RU368072"/>
    </source>
</evidence>
<keyword evidence="2 10" id="KW-0158">Chromosome</keyword>
<feature type="region of interest" description="Disordered" evidence="12">
    <location>
        <begin position="1"/>
        <end position="76"/>
    </location>
</feature>
<evidence type="ECO:0000256" key="11">
    <source>
        <dbReference type="SAM" id="Coils"/>
    </source>
</evidence>
<keyword evidence="5 10" id="KW-0995">Kinetochore</keyword>
<comment type="function">
    <text evidence="10">Acts as a component of the essential kinetochore-associated NDC80 complex, which is required for chromosome segregation and spindle checkpoint activity.</text>
</comment>
<dbReference type="Gene3D" id="1.10.418.30">
    <property type="entry name" value="Ncd80 complex, Ncd80 subunit"/>
    <property type="match status" value="1"/>
</dbReference>
<evidence type="ECO:0000256" key="7">
    <source>
        <dbReference type="ARBA" id="ARBA00023242"/>
    </source>
</evidence>
<evidence type="ECO:0000256" key="8">
    <source>
        <dbReference type="ARBA" id="ARBA00023306"/>
    </source>
</evidence>
<dbReference type="InterPro" id="IPR055260">
    <property type="entry name" value="Ndc80_CH"/>
</dbReference>
<evidence type="ECO:0000313" key="15">
    <source>
        <dbReference type="Proteomes" id="UP001187531"/>
    </source>
</evidence>
<dbReference type="Proteomes" id="UP001187531">
    <property type="component" value="Unassembled WGS sequence"/>
</dbReference>
<dbReference type="PANTHER" id="PTHR10643:SF2">
    <property type="entry name" value="KINETOCHORE PROTEIN NDC80 HOMOLOG"/>
    <property type="match status" value="1"/>
</dbReference>
<evidence type="ECO:0000256" key="4">
    <source>
        <dbReference type="ARBA" id="ARBA00022776"/>
    </source>
</evidence>
<keyword evidence="15" id="KW-1185">Reference proteome</keyword>
<keyword evidence="3 10" id="KW-0132">Cell division</keyword>
<evidence type="ECO:0000256" key="3">
    <source>
        <dbReference type="ARBA" id="ARBA00022618"/>
    </source>
</evidence>
<name>A0AA88ICV3_ARTSF</name>
<accession>A0AA88ICV3</accession>
<evidence type="ECO:0000256" key="5">
    <source>
        <dbReference type="ARBA" id="ARBA00022838"/>
    </source>
</evidence>
<evidence type="ECO:0000256" key="1">
    <source>
        <dbReference type="ARBA" id="ARBA00007050"/>
    </source>
</evidence>
<evidence type="ECO:0000256" key="12">
    <source>
        <dbReference type="SAM" id="MobiDB-lite"/>
    </source>
</evidence>
<evidence type="ECO:0000313" key="14">
    <source>
        <dbReference type="EMBL" id="KAK2724296.1"/>
    </source>
</evidence>
<keyword evidence="7 10" id="KW-0539">Nucleus</keyword>
<feature type="coiled-coil region" evidence="11">
    <location>
        <begin position="329"/>
        <end position="401"/>
    </location>
</feature>
<feature type="compositionally biased region" description="Low complexity" evidence="12">
    <location>
        <begin position="18"/>
        <end position="36"/>
    </location>
</feature>
<dbReference type="GO" id="GO:0051301">
    <property type="term" value="P:cell division"/>
    <property type="evidence" value="ECO:0007669"/>
    <property type="project" value="UniProtKB-UniRule"/>
</dbReference>
<keyword evidence="8 10" id="KW-0131">Cell cycle</keyword>
<sequence length="652" mass="74272">MRKSSEPAKRKSIPVRNSSLGSRASAVSASGKKSGLPVPRTNNLQLGGPSNFKLKRTGSFAADHGRPSANAVAHTPFQTPRSTVFATPGSGLGFSSANKGRAKDGVNYHDKAVQKKLLVKIHDFLDASGLRDAAERFRGTLRLDKKEFVGLFKMFMEHFEGTFPNLHEIEKEVPELLKRLGCHHITFTKASFASIGALHSAGQFIALFAWLIDLVDPLPDQTSDDDVVSYVRRSFQEKVRSLYAPWMKGQENFDAEYNEWILFLDGVGVSQESFESSLNNVRSKREELAKIKDDRLKLQQQSGLAPECEALTKDKNGLQEYLEDIYKYNKEQRAVIERIKQLNAEKRNRLLDLHGQINELKKAKESQPFTKLEFESQRQQLVQLRSEVALEKDTRASIEREIGLSETSYNKALEQCNAAVQNFRSLARSIGLMPQTGDISFDPQEYIGNSNMLERWKNVVQPALRSILLEKKQRLDELLNKIKRIEEEIEEDSAKRDMSQEIVKQSEFDMQFMESAMHDHMQKCQEITEELGRHRKMYAELRKEVDNKEQNIQKLNEMLNNLAAQKEGTLKETSELDKKLGEELVQLTNCCIDEAKKINEDSNAAIDAVDRKWLEKITSMKQMMEEKKGDPELAKTLEEMCADYPVLHSLNL</sequence>
<keyword evidence="6 11" id="KW-0175">Coiled coil</keyword>
<dbReference type="InterPro" id="IPR038273">
    <property type="entry name" value="Ndc80_sf"/>
</dbReference>
<gene>
    <name evidence="14" type="ORF">QYM36_000969</name>
</gene>
<comment type="subcellular location">
    <subcellularLocation>
        <location evidence="10">Chromosome</location>
        <location evidence="10">Centromere</location>
        <location evidence="10">Kinetochore</location>
    </subcellularLocation>
    <subcellularLocation>
        <location evidence="10">Nucleus</location>
    </subcellularLocation>
</comment>
<dbReference type="GO" id="GO:0031262">
    <property type="term" value="C:Ndc80 complex"/>
    <property type="evidence" value="ECO:0007669"/>
    <property type="project" value="UniProtKB-UniRule"/>
</dbReference>
<comment type="caution">
    <text evidence="14">The sequence shown here is derived from an EMBL/GenBank/DDBJ whole genome shotgun (WGS) entry which is preliminary data.</text>
</comment>
<dbReference type="InterPro" id="IPR005550">
    <property type="entry name" value="Kinetochore_Ndc80"/>
</dbReference>
<organism evidence="14 15">
    <name type="scientific">Artemia franciscana</name>
    <name type="common">Brine shrimp</name>
    <name type="synonym">Artemia sanfranciscana</name>
    <dbReference type="NCBI Taxonomy" id="6661"/>
    <lineage>
        <taxon>Eukaryota</taxon>
        <taxon>Metazoa</taxon>
        <taxon>Ecdysozoa</taxon>
        <taxon>Arthropoda</taxon>
        <taxon>Crustacea</taxon>
        <taxon>Branchiopoda</taxon>
        <taxon>Anostraca</taxon>
        <taxon>Artemiidae</taxon>
        <taxon>Artemia</taxon>
    </lineage>
</organism>
<keyword evidence="9 10" id="KW-0137">Centromere</keyword>
<protein>
    <recommendedName>
        <fullName evidence="10">Kinetochore protein NDC80</fullName>
    </recommendedName>
</protein>
<evidence type="ECO:0000256" key="6">
    <source>
        <dbReference type="ARBA" id="ARBA00023054"/>
    </source>
</evidence>
<dbReference type="GO" id="GO:0005634">
    <property type="term" value="C:nucleus"/>
    <property type="evidence" value="ECO:0007669"/>
    <property type="project" value="UniProtKB-SubCell"/>
</dbReference>
<evidence type="ECO:0000256" key="2">
    <source>
        <dbReference type="ARBA" id="ARBA00022454"/>
    </source>
</evidence>
<dbReference type="PANTHER" id="PTHR10643">
    <property type="entry name" value="KINETOCHORE PROTEIN NDC80"/>
    <property type="match status" value="1"/>
</dbReference>
<evidence type="ECO:0000256" key="9">
    <source>
        <dbReference type="ARBA" id="ARBA00023328"/>
    </source>
</evidence>
<dbReference type="GO" id="GO:0051315">
    <property type="term" value="P:attachment of mitotic spindle microtubules to kinetochore"/>
    <property type="evidence" value="ECO:0007669"/>
    <property type="project" value="UniProtKB-UniRule"/>
</dbReference>
<comment type="similarity">
    <text evidence="1 10">Belongs to the NDC80/HEC1 family.</text>
</comment>
<proteinExistence type="inferred from homology"/>
<keyword evidence="4 10" id="KW-0498">Mitosis</keyword>
<evidence type="ECO:0000259" key="13">
    <source>
        <dbReference type="Pfam" id="PF03801"/>
    </source>
</evidence>
<feature type="domain" description="Kinetochore protein Ndc80 CH" evidence="13">
    <location>
        <begin position="95"/>
        <end position="215"/>
    </location>
</feature>
<dbReference type="AlphaFoldDB" id="A0AA88ICV3"/>
<dbReference type="EMBL" id="JAVRJZ010000003">
    <property type="protein sequence ID" value="KAK2724296.1"/>
    <property type="molecule type" value="Genomic_DNA"/>
</dbReference>
<comment type="subunit">
    <text evidence="10">Component of the NDC80 complex.</text>
</comment>
<dbReference type="Pfam" id="PF03801">
    <property type="entry name" value="Ndc80_HEC"/>
    <property type="match status" value="1"/>
</dbReference>
<feature type="coiled-coil region" evidence="11">
    <location>
        <begin position="468"/>
        <end position="572"/>
    </location>
</feature>
<reference evidence="14" key="1">
    <citation type="submission" date="2023-07" db="EMBL/GenBank/DDBJ databases">
        <title>Chromosome-level genome assembly of Artemia franciscana.</title>
        <authorList>
            <person name="Jo E."/>
        </authorList>
    </citation>
    <scope>NUCLEOTIDE SEQUENCE</scope>
    <source>
        <tissue evidence="14">Whole body</tissue>
    </source>
</reference>